<dbReference type="OrthoDB" id="169171at2157"/>
<comment type="caution">
    <text evidence="3">The sequence shown here is derived from an EMBL/GenBank/DDBJ whole genome shotgun (WGS) entry which is preliminary data.</text>
</comment>
<proteinExistence type="predicted"/>
<sequence>MADWQRRSVLATGATLSAGGILASIGSGAASSQDDDDSFEGPSGWSSYGANTGNSRYVPTENGFSSPDRIDWQYEESGSLVATNEMVYLRTGEGVHALDAESGTCVWTCEKVHATGTPAVGNGTVYVVGSQLTAIDAESGEVQWSEPFGDEAAASEPVAAFGSVYVTVDGALYAFAEADGSLEWKCESVGVTPKQGGADEIRYVFSTRASAVVAVDNAVWALLDGRASEGSVDADAVVAFDPEAGTTQRADQLNPGDFANGLAATDEALFVENASEEGVTGLENGPDCQRFVSDALTTAAVGSISVTRGRYELKMTGPESSWCKTGAHSYGPPAIVDGTVVVAHSNPGSSDPDKIVGYCLEDGCEEWCFTFDDTQWSDGFNEECIVTEDAVYVSRDEGLTALCPHGTHS</sequence>
<dbReference type="InterPro" id="IPR015943">
    <property type="entry name" value="WD40/YVTN_repeat-like_dom_sf"/>
</dbReference>
<reference evidence="3 4" key="1">
    <citation type="journal article" date="2014" name="PLoS Genet.">
        <title>Phylogenetically driven sequencing of extremely halophilic archaea reveals strategies for static and dynamic osmo-response.</title>
        <authorList>
            <person name="Becker E.A."/>
            <person name="Seitzer P.M."/>
            <person name="Tritt A."/>
            <person name="Larsen D."/>
            <person name="Krusor M."/>
            <person name="Yao A.I."/>
            <person name="Wu D."/>
            <person name="Madern D."/>
            <person name="Eisen J.A."/>
            <person name="Darling A.E."/>
            <person name="Facciotti M.T."/>
        </authorList>
    </citation>
    <scope>NUCLEOTIDE SEQUENCE [LARGE SCALE GENOMIC DNA]</scope>
    <source>
        <strain evidence="3 4">DSM 18795</strain>
    </source>
</reference>
<dbReference type="PANTHER" id="PTHR34512:SF30">
    <property type="entry name" value="OUTER MEMBRANE PROTEIN ASSEMBLY FACTOR BAMB"/>
    <property type="match status" value="1"/>
</dbReference>
<dbReference type="InterPro" id="IPR018391">
    <property type="entry name" value="PQQ_b-propeller_rpt"/>
</dbReference>
<dbReference type="PANTHER" id="PTHR34512">
    <property type="entry name" value="CELL SURFACE PROTEIN"/>
    <property type="match status" value="1"/>
</dbReference>
<dbReference type="Gene3D" id="2.130.10.10">
    <property type="entry name" value="YVTN repeat-like/Quinoprotein amine dehydrogenase"/>
    <property type="match status" value="1"/>
</dbReference>
<dbReference type="PROSITE" id="PS51318">
    <property type="entry name" value="TAT"/>
    <property type="match status" value="1"/>
</dbReference>
<dbReference type="SMART" id="SM00564">
    <property type="entry name" value="PQQ"/>
    <property type="match status" value="4"/>
</dbReference>
<organism evidence="3 4">
    <name type="scientific">Natronococcus jeotgali DSM 18795</name>
    <dbReference type="NCBI Taxonomy" id="1227498"/>
    <lineage>
        <taxon>Archaea</taxon>
        <taxon>Methanobacteriati</taxon>
        <taxon>Methanobacteriota</taxon>
        <taxon>Stenosarchaea group</taxon>
        <taxon>Halobacteria</taxon>
        <taxon>Halobacteriales</taxon>
        <taxon>Natrialbaceae</taxon>
        <taxon>Natronococcus</taxon>
    </lineage>
</organism>
<dbReference type="STRING" id="1227498.C492_15316"/>
<evidence type="ECO:0000256" key="1">
    <source>
        <dbReference type="SAM" id="MobiDB-lite"/>
    </source>
</evidence>
<evidence type="ECO:0000313" key="3">
    <source>
        <dbReference type="EMBL" id="ELY55656.1"/>
    </source>
</evidence>
<accession>L9X2G9</accession>
<dbReference type="SUPFAM" id="SSF50998">
    <property type="entry name" value="Quinoprotein alcohol dehydrogenase-like"/>
    <property type="match status" value="1"/>
</dbReference>
<dbReference type="Pfam" id="PF13360">
    <property type="entry name" value="PQQ_2"/>
    <property type="match status" value="1"/>
</dbReference>
<feature type="domain" description="Pyrrolo-quinoline quinone repeat" evidence="2">
    <location>
        <begin position="94"/>
        <end position="220"/>
    </location>
</feature>
<dbReference type="AlphaFoldDB" id="L9X2G9"/>
<dbReference type="Proteomes" id="UP000011531">
    <property type="component" value="Unassembled WGS sequence"/>
</dbReference>
<dbReference type="InterPro" id="IPR002372">
    <property type="entry name" value="PQQ_rpt_dom"/>
</dbReference>
<evidence type="ECO:0000313" key="4">
    <source>
        <dbReference type="Proteomes" id="UP000011531"/>
    </source>
</evidence>
<evidence type="ECO:0000259" key="2">
    <source>
        <dbReference type="Pfam" id="PF13360"/>
    </source>
</evidence>
<name>L9X2G9_9EURY</name>
<keyword evidence="4" id="KW-1185">Reference proteome</keyword>
<dbReference type="InterPro" id="IPR011047">
    <property type="entry name" value="Quinoprotein_ADH-like_sf"/>
</dbReference>
<dbReference type="InterPro" id="IPR006311">
    <property type="entry name" value="TAT_signal"/>
</dbReference>
<feature type="region of interest" description="Disordered" evidence="1">
    <location>
        <begin position="27"/>
        <end position="52"/>
    </location>
</feature>
<protein>
    <submittedName>
        <fullName evidence="3">Pyrrolo-quinoline quinone</fullName>
    </submittedName>
</protein>
<gene>
    <name evidence="3" type="ORF">C492_15316</name>
</gene>
<dbReference type="EMBL" id="AOIA01000128">
    <property type="protein sequence ID" value="ELY55656.1"/>
    <property type="molecule type" value="Genomic_DNA"/>
</dbReference>